<dbReference type="AlphaFoldDB" id="A0AAW2X735"/>
<comment type="caution">
    <text evidence="1">The sequence shown here is derived from an EMBL/GenBank/DDBJ whole genome shotgun (WGS) entry which is preliminary data.</text>
</comment>
<gene>
    <name evidence="1" type="ORF">Slati_1932900</name>
</gene>
<accession>A0AAW2X735</accession>
<reference evidence="1" key="1">
    <citation type="submission" date="2020-06" db="EMBL/GenBank/DDBJ databases">
        <authorList>
            <person name="Li T."/>
            <person name="Hu X."/>
            <person name="Zhang T."/>
            <person name="Song X."/>
            <person name="Zhang H."/>
            <person name="Dai N."/>
            <person name="Sheng W."/>
            <person name="Hou X."/>
            <person name="Wei L."/>
        </authorList>
    </citation>
    <scope>NUCLEOTIDE SEQUENCE</scope>
    <source>
        <strain evidence="1">KEN1</strain>
        <tissue evidence="1">Leaf</tissue>
    </source>
</reference>
<organism evidence="1">
    <name type="scientific">Sesamum latifolium</name>
    <dbReference type="NCBI Taxonomy" id="2727402"/>
    <lineage>
        <taxon>Eukaryota</taxon>
        <taxon>Viridiplantae</taxon>
        <taxon>Streptophyta</taxon>
        <taxon>Embryophyta</taxon>
        <taxon>Tracheophyta</taxon>
        <taxon>Spermatophyta</taxon>
        <taxon>Magnoliopsida</taxon>
        <taxon>eudicotyledons</taxon>
        <taxon>Gunneridae</taxon>
        <taxon>Pentapetalae</taxon>
        <taxon>asterids</taxon>
        <taxon>lamiids</taxon>
        <taxon>Lamiales</taxon>
        <taxon>Pedaliaceae</taxon>
        <taxon>Sesamum</taxon>
    </lineage>
</organism>
<proteinExistence type="predicted"/>
<dbReference type="EMBL" id="JACGWN010000006">
    <property type="protein sequence ID" value="KAL0448050.1"/>
    <property type="molecule type" value="Genomic_DNA"/>
</dbReference>
<reference evidence="1" key="2">
    <citation type="journal article" date="2024" name="Plant">
        <title>Genomic evolution and insights into agronomic trait innovations of Sesamum species.</title>
        <authorList>
            <person name="Miao H."/>
            <person name="Wang L."/>
            <person name="Qu L."/>
            <person name="Liu H."/>
            <person name="Sun Y."/>
            <person name="Le M."/>
            <person name="Wang Q."/>
            <person name="Wei S."/>
            <person name="Zheng Y."/>
            <person name="Lin W."/>
            <person name="Duan Y."/>
            <person name="Cao H."/>
            <person name="Xiong S."/>
            <person name="Wang X."/>
            <person name="Wei L."/>
            <person name="Li C."/>
            <person name="Ma Q."/>
            <person name="Ju M."/>
            <person name="Zhao R."/>
            <person name="Li G."/>
            <person name="Mu C."/>
            <person name="Tian Q."/>
            <person name="Mei H."/>
            <person name="Zhang T."/>
            <person name="Gao T."/>
            <person name="Zhang H."/>
        </authorList>
    </citation>
    <scope>NUCLEOTIDE SEQUENCE</scope>
    <source>
        <strain evidence="1">KEN1</strain>
    </source>
</reference>
<name>A0AAW2X735_9LAMI</name>
<protein>
    <submittedName>
        <fullName evidence="1">Uncharacterized protein</fullName>
    </submittedName>
</protein>
<sequence>MGAPTEAQVDILFTEGVMADELPVNCRTLVIFKYDGNTDPHEHLSCFENAALLHRYTDGIKCQVLVTNFAQTAQ</sequence>
<evidence type="ECO:0000313" key="1">
    <source>
        <dbReference type="EMBL" id="KAL0448050.1"/>
    </source>
</evidence>